<evidence type="ECO:0000256" key="11">
    <source>
        <dbReference type="SAM" id="Phobius"/>
    </source>
</evidence>
<keyword evidence="5" id="KW-0997">Cell inner membrane</keyword>
<evidence type="ECO:0000259" key="12">
    <source>
        <dbReference type="PROSITE" id="PS52015"/>
    </source>
</evidence>
<keyword evidence="4" id="KW-1003">Cell membrane</keyword>
<evidence type="ECO:0000256" key="4">
    <source>
        <dbReference type="ARBA" id="ARBA00022475"/>
    </source>
</evidence>
<dbReference type="OrthoDB" id="9803361at2"/>
<organism evidence="13 14">
    <name type="scientific">Halorhodospira halophila (strain DSM 244 / SL1)</name>
    <name type="common">Ectothiorhodospira halophila (strain DSM 244 / SL1)</name>
    <dbReference type="NCBI Taxonomy" id="349124"/>
    <lineage>
        <taxon>Bacteria</taxon>
        <taxon>Pseudomonadati</taxon>
        <taxon>Pseudomonadota</taxon>
        <taxon>Gammaproteobacteria</taxon>
        <taxon>Chromatiales</taxon>
        <taxon>Ectothiorhodospiraceae</taxon>
        <taxon>Halorhodospira</taxon>
    </lineage>
</organism>
<gene>
    <name evidence="13" type="ordered locus">Hhal_0937</name>
</gene>
<dbReference type="Proteomes" id="UP000000647">
    <property type="component" value="Chromosome"/>
</dbReference>
<evidence type="ECO:0000256" key="10">
    <source>
        <dbReference type="SAM" id="MobiDB-lite"/>
    </source>
</evidence>
<keyword evidence="7" id="KW-0653">Protein transport</keyword>
<reference evidence="13 14" key="2">
    <citation type="journal article" date="2013" name="Stand. Genomic Sci.">
        <title>Complete genome sequence of Halorhodospira halophila SL1.</title>
        <authorList>
            <person name="Challacombe J.F."/>
            <person name="Majid S."/>
            <person name="Deole R."/>
            <person name="Brettin T.S."/>
            <person name="Bruce D."/>
            <person name="Delano S.F."/>
            <person name="Detter J.C."/>
            <person name="Gleasner C.D."/>
            <person name="Han C.S."/>
            <person name="Misra M."/>
            <person name="Reitenga K.G."/>
            <person name="Mikhailova N."/>
            <person name="Woyke T."/>
            <person name="Pitluck S."/>
            <person name="Nolan M."/>
            <person name="Land M.L."/>
            <person name="Saunders E."/>
            <person name="Tapia R."/>
            <person name="Lapidus A."/>
            <person name="Ivanova N."/>
            <person name="Hoff W.D."/>
        </authorList>
    </citation>
    <scope>NUCLEOTIDE SEQUENCE [LARGE SCALE GENOMIC DNA]</scope>
    <source>
        <strain evidence="14">DSM 244 / SL1</strain>
    </source>
</reference>
<dbReference type="KEGG" id="hha:Hhal_0937"/>
<dbReference type="RefSeq" id="WP_011813736.1">
    <property type="nucleotide sequence ID" value="NC_008789.1"/>
</dbReference>
<dbReference type="AlphaFoldDB" id="A1WVK1"/>
<dbReference type="PANTHER" id="PTHR33446">
    <property type="entry name" value="PROTEIN TONB-RELATED"/>
    <property type="match status" value="1"/>
</dbReference>
<feature type="region of interest" description="Disordered" evidence="10">
    <location>
        <begin position="79"/>
        <end position="141"/>
    </location>
</feature>
<proteinExistence type="inferred from homology"/>
<evidence type="ECO:0000256" key="9">
    <source>
        <dbReference type="ARBA" id="ARBA00023136"/>
    </source>
</evidence>
<dbReference type="InterPro" id="IPR037682">
    <property type="entry name" value="TonB_C"/>
</dbReference>
<evidence type="ECO:0000256" key="6">
    <source>
        <dbReference type="ARBA" id="ARBA00022692"/>
    </source>
</evidence>
<dbReference type="GO" id="GO:0031992">
    <property type="term" value="F:energy transducer activity"/>
    <property type="evidence" value="ECO:0007669"/>
    <property type="project" value="TreeGrafter"/>
</dbReference>
<evidence type="ECO:0000256" key="1">
    <source>
        <dbReference type="ARBA" id="ARBA00004383"/>
    </source>
</evidence>
<dbReference type="Pfam" id="PF03544">
    <property type="entry name" value="TonB_C"/>
    <property type="match status" value="1"/>
</dbReference>
<dbReference type="PROSITE" id="PS52015">
    <property type="entry name" value="TONB_CTD"/>
    <property type="match status" value="1"/>
</dbReference>
<keyword evidence="14" id="KW-1185">Reference proteome</keyword>
<accession>A1WVK1</accession>
<evidence type="ECO:0000256" key="7">
    <source>
        <dbReference type="ARBA" id="ARBA00022927"/>
    </source>
</evidence>
<feature type="compositionally biased region" description="Low complexity" evidence="10">
    <location>
        <begin position="92"/>
        <end position="112"/>
    </location>
</feature>
<keyword evidence="8 11" id="KW-1133">Transmembrane helix</keyword>
<comment type="subcellular location">
    <subcellularLocation>
        <location evidence="1">Cell inner membrane</location>
        <topology evidence="1">Single-pass membrane protein</topology>
        <orientation evidence="1">Periplasmic side</orientation>
    </subcellularLocation>
</comment>
<keyword evidence="6 11" id="KW-0812">Transmembrane</keyword>
<reference evidence="14" key="1">
    <citation type="submission" date="2006-12" db="EMBL/GenBank/DDBJ databases">
        <title>Complete sequence of Halorhodospira halophila SL1.</title>
        <authorList>
            <consortium name="US DOE Joint Genome Institute"/>
            <person name="Copeland A."/>
            <person name="Lucas S."/>
            <person name="Lapidus A."/>
            <person name="Barry K."/>
            <person name="Detter J.C."/>
            <person name="Glavina del Rio T."/>
            <person name="Hammon N."/>
            <person name="Israni S."/>
            <person name="Dalin E."/>
            <person name="Tice H."/>
            <person name="Pitluck S."/>
            <person name="Saunders E."/>
            <person name="Brettin T."/>
            <person name="Bruce D."/>
            <person name="Han C."/>
            <person name="Tapia R."/>
            <person name="Schmutz J."/>
            <person name="Larimer F."/>
            <person name="Land M."/>
            <person name="Hauser L."/>
            <person name="Kyrpides N."/>
            <person name="Mikhailova N."/>
            <person name="Hoff W."/>
            <person name="Richardson P."/>
        </authorList>
    </citation>
    <scope>NUCLEOTIDE SEQUENCE [LARGE SCALE GENOMIC DNA]</scope>
    <source>
        <strain evidence="14">DSM 244 / SL1</strain>
    </source>
</reference>
<dbReference type="GO" id="GO:0015031">
    <property type="term" value="P:protein transport"/>
    <property type="evidence" value="ECO:0007669"/>
    <property type="project" value="UniProtKB-KW"/>
</dbReference>
<evidence type="ECO:0000256" key="8">
    <source>
        <dbReference type="ARBA" id="ARBA00022989"/>
    </source>
</evidence>
<evidence type="ECO:0000313" key="14">
    <source>
        <dbReference type="Proteomes" id="UP000000647"/>
    </source>
</evidence>
<dbReference type="Gene3D" id="3.30.1150.10">
    <property type="match status" value="1"/>
</dbReference>
<feature type="transmembrane region" description="Helical" evidence="11">
    <location>
        <begin position="20"/>
        <end position="40"/>
    </location>
</feature>
<dbReference type="GO" id="GO:0098797">
    <property type="term" value="C:plasma membrane protein complex"/>
    <property type="evidence" value="ECO:0007669"/>
    <property type="project" value="TreeGrafter"/>
</dbReference>
<keyword evidence="3" id="KW-0813">Transport</keyword>
<comment type="similarity">
    <text evidence="2">Belongs to the TonB family.</text>
</comment>
<evidence type="ECO:0000256" key="2">
    <source>
        <dbReference type="ARBA" id="ARBA00006555"/>
    </source>
</evidence>
<dbReference type="PANTHER" id="PTHR33446:SF11">
    <property type="entry name" value="TONB3"/>
    <property type="match status" value="1"/>
</dbReference>
<keyword evidence="9 11" id="KW-0472">Membrane</keyword>
<evidence type="ECO:0000256" key="3">
    <source>
        <dbReference type="ARBA" id="ARBA00022448"/>
    </source>
</evidence>
<dbReference type="GO" id="GO:0055085">
    <property type="term" value="P:transmembrane transport"/>
    <property type="evidence" value="ECO:0007669"/>
    <property type="project" value="InterPro"/>
</dbReference>
<dbReference type="STRING" id="349124.Hhal_0937"/>
<dbReference type="EMBL" id="CP000544">
    <property type="protein sequence ID" value="ABM61713.1"/>
    <property type="molecule type" value="Genomic_DNA"/>
</dbReference>
<sequence>MSETPAVNEATVRPDDRLGMALFLAVVVHALLILGVGLTWEGEERPSETSMMEVTLAYDEAETPPEEADYLADLDQDGGGVAEQAQIPSPLAGEPTPATEAPEPGEPAATPEARAEALIESEQAETPTPPTDDETQAEERPSLQDLLDSRREAAAAEAVALQQRLSQPREPSKRFLNARTRSHEAAAYMEAWTRKVEAVGNLNYPSEARERGLSGRLILEVTLMPDGSLEDVRIVQRSRHRLLDEAAVRIVRLGAPYPDIPEEVLEGQDRLVITRTWEFVEGRRVRAQ</sequence>
<dbReference type="InterPro" id="IPR006260">
    <property type="entry name" value="TonB/TolA_C"/>
</dbReference>
<protein>
    <submittedName>
        <fullName evidence="13">Outer membrane transport energization protein TonB</fullName>
    </submittedName>
</protein>
<evidence type="ECO:0000313" key="13">
    <source>
        <dbReference type="EMBL" id="ABM61713.1"/>
    </source>
</evidence>
<dbReference type="NCBIfam" id="TIGR01352">
    <property type="entry name" value="tonB_Cterm"/>
    <property type="match status" value="1"/>
</dbReference>
<dbReference type="SUPFAM" id="SSF74653">
    <property type="entry name" value="TolA/TonB C-terminal domain"/>
    <property type="match status" value="1"/>
</dbReference>
<evidence type="ECO:0000256" key="5">
    <source>
        <dbReference type="ARBA" id="ARBA00022519"/>
    </source>
</evidence>
<dbReference type="HOGENOM" id="CLU_052089_0_0_6"/>
<name>A1WVK1_HALHL</name>
<dbReference type="eggNOG" id="COG0810">
    <property type="taxonomic scope" value="Bacteria"/>
</dbReference>
<feature type="domain" description="TonB C-terminal" evidence="12">
    <location>
        <begin position="189"/>
        <end position="286"/>
    </location>
</feature>
<dbReference type="InterPro" id="IPR051045">
    <property type="entry name" value="TonB-dependent_transducer"/>
</dbReference>